<dbReference type="InterPro" id="IPR032387">
    <property type="entry name" value="ACAS_N"/>
</dbReference>
<dbReference type="AlphaFoldDB" id="A0A246FIN9"/>
<dbReference type="GO" id="GO:0050218">
    <property type="term" value="F:propionate-CoA ligase activity"/>
    <property type="evidence" value="ECO:0007669"/>
    <property type="project" value="UniProtKB-EC"/>
</dbReference>
<dbReference type="Pfam" id="PF13193">
    <property type="entry name" value="AMP-binding_C"/>
    <property type="match status" value="1"/>
</dbReference>
<dbReference type="Gene3D" id="3.40.50.12780">
    <property type="entry name" value="N-terminal domain of ligase-like"/>
    <property type="match status" value="1"/>
</dbReference>
<organism evidence="5 6">
    <name type="scientific">Hymenobacter amundsenii</name>
    <dbReference type="NCBI Taxonomy" id="2006685"/>
    <lineage>
        <taxon>Bacteria</taxon>
        <taxon>Pseudomonadati</taxon>
        <taxon>Bacteroidota</taxon>
        <taxon>Cytophagia</taxon>
        <taxon>Cytophagales</taxon>
        <taxon>Hymenobacteraceae</taxon>
        <taxon>Hymenobacter</taxon>
    </lineage>
</organism>
<evidence type="ECO:0000313" key="6">
    <source>
        <dbReference type="Proteomes" id="UP000197277"/>
    </source>
</evidence>
<protein>
    <submittedName>
        <fullName evidence="5">Propionyl-CoA synthetase</fullName>
        <ecNumber evidence="5">6.2.1.17</ecNumber>
    </submittedName>
</protein>
<evidence type="ECO:0000256" key="1">
    <source>
        <dbReference type="ARBA" id="ARBA00006432"/>
    </source>
</evidence>
<dbReference type="InterPro" id="IPR020845">
    <property type="entry name" value="AMP-binding_CS"/>
</dbReference>
<keyword evidence="5" id="KW-0436">Ligase</keyword>
<dbReference type="EC" id="6.2.1.17" evidence="5"/>
<accession>A0A246FIN9</accession>
<proteinExistence type="inferred from homology"/>
<dbReference type="Pfam" id="PF16177">
    <property type="entry name" value="ACAS_N"/>
    <property type="match status" value="1"/>
</dbReference>
<keyword evidence="6" id="KW-1185">Reference proteome</keyword>
<sequence>MPTPSYTADYAASRHDPAEFWAGQARQLAWHREPPRPVLRQEPGTGFDRWFGGGQLNTSWLCLDYHVQNGRADQVALIYDSPVTQTVRRYTYRELLNLTSRFAGGLRQLGVAEGDRVLLYMPNMPEAVVAMLACARLGAVHSVVFGGFAPAELAVRIDDARPRVLICASAGMEFDRVIPYLPLVTDALARATHQPDYVVVNQRDFCVAALDAEPSPTAEQPAGPIKLARLVDYHELLAAEPVEAVALDAAAPLYILYTSGTTGRPKGVLRDHGGHAVALKYSMSAVYGLNPGDTMFTGSDIGWAVGHSYIVYGPLLHGCTTVLFEGKPVRTPDAGTFWRVAADHGANVLFTAPTAIRAIRKEDPEGHLARRYDLSQLRHLFLAGERCDPATYAWAGELLGVPVIDHWWQTESGWPMLATLVGYLDMPPPRAGSAGHPVPGYDLQVLNEAGQPLPAGTTGLVTVRRPLPPGCLPTLWHDDARFQESYFDAFPGYYLSGDGGYRDAEGYCYIMGRVDDVINVAGHRLSTGELEEILAAHPAVAECAVLGLLDELRGQVPVGLVVLKDGQELSENDLEQALVQLIRQRIGAVACFRQAAVVARLPKTRSGKILRKTLRQLADGEKFPVPSTIDDPAILDEIRQVLARRGIGPGAETNLPPPLSS</sequence>
<dbReference type="InterPro" id="IPR045851">
    <property type="entry name" value="AMP-bd_C_sf"/>
</dbReference>
<evidence type="ECO:0000313" key="5">
    <source>
        <dbReference type="EMBL" id="OWP62406.1"/>
    </source>
</evidence>
<dbReference type="RefSeq" id="WP_088465190.1">
    <property type="nucleotide sequence ID" value="NZ_NIRR01000026.1"/>
</dbReference>
<dbReference type="InterPro" id="IPR000873">
    <property type="entry name" value="AMP-dep_synth/lig_dom"/>
</dbReference>
<dbReference type="SUPFAM" id="SSF56801">
    <property type="entry name" value="Acetyl-CoA synthetase-like"/>
    <property type="match status" value="1"/>
</dbReference>
<dbReference type="PANTHER" id="PTHR43347:SF3">
    <property type="entry name" value="ACYL-COA SYNTHETASE SHORT-CHAIN FAMILY MEMBER 3, MITOCHONDRIAL"/>
    <property type="match status" value="1"/>
</dbReference>
<evidence type="ECO:0000259" key="2">
    <source>
        <dbReference type="Pfam" id="PF00501"/>
    </source>
</evidence>
<gene>
    <name evidence="5" type="primary">prpE</name>
    <name evidence="5" type="synonym">yahU</name>
    <name evidence="5" type="ORF">CDA63_14570</name>
</gene>
<dbReference type="EMBL" id="NIRR01000026">
    <property type="protein sequence ID" value="OWP62406.1"/>
    <property type="molecule type" value="Genomic_DNA"/>
</dbReference>
<evidence type="ECO:0000259" key="4">
    <source>
        <dbReference type="Pfam" id="PF16177"/>
    </source>
</evidence>
<dbReference type="InterPro" id="IPR025110">
    <property type="entry name" value="AMP-bd_C"/>
</dbReference>
<name>A0A246FIN9_9BACT</name>
<dbReference type="Gene3D" id="3.30.300.30">
    <property type="match status" value="1"/>
</dbReference>
<dbReference type="FunFam" id="3.30.300.30:FF:000017">
    <property type="entry name" value="Acyl-CoA synthetase short-chain family member 3"/>
    <property type="match status" value="1"/>
</dbReference>
<dbReference type="Pfam" id="PF00501">
    <property type="entry name" value="AMP-binding"/>
    <property type="match status" value="1"/>
</dbReference>
<dbReference type="Proteomes" id="UP000197277">
    <property type="component" value="Unassembled WGS sequence"/>
</dbReference>
<feature type="domain" description="Acetyl-coenzyme A synthetase N-terminal" evidence="4">
    <location>
        <begin position="6"/>
        <end position="62"/>
    </location>
</feature>
<dbReference type="PANTHER" id="PTHR43347">
    <property type="entry name" value="ACYL-COA SYNTHETASE"/>
    <property type="match status" value="1"/>
</dbReference>
<dbReference type="InterPro" id="IPR042099">
    <property type="entry name" value="ANL_N_sf"/>
</dbReference>
<feature type="domain" description="AMP-binding enzyme C-terminal" evidence="3">
    <location>
        <begin position="529"/>
        <end position="608"/>
    </location>
</feature>
<comment type="caution">
    <text evidence="5">The sequence shown here is derived from an EMBL/GenBank/DDBJ whole genome shotgun (WGS) entry which is preliminary data.</text>
</comment>
<dbReference type="OrthoDB" id="9778383at2"/>
<dbReference type="PROSITE" id="PS00455">
    <property type="entry name" value="AMP_BINDING"/>
    <property type="match status" value="1"/>
</dbReference>
<comment type="similarity">
    <text evidence="1">Belongs to the ATP-dependent AMP-binding enzyme family.</text>
</comment>
<feature type="domain" description="AMP-dependent synthetase/ligase" evidence="2">
    <location>
        <begin position="69"/>
        <end position="466"/>
    </location>
</feature>
<reference evidence="5 6" key="1">
    <citation type="submission" date="2017-06" db="EMBL/GenBank/DDBJ databases">
        <title>Hymenobacter amundsenii sp. nov. isolated from regoliths in Antarctica.</title>
        <authorList>
            <person name="Sedlacek I."/>
            <person name="Kralova S."/>
            <person name="Pantucek R."/>
            <person name="Svec P."/>
            <person name="Holochova P."/>
            <person name="Stankova E."/>
            <person name="Vrbovska V."/>
            <person name="Busse H.-J."/>
        </authorList>
    </citation>
    <scope>NUCLEOTIDE SEQUENCE [LARGE SCALE GENOMIC DNA]</scope>
    <source>
        <strain evidence="5 6">CCM 8682</strain>
    </source>
</reference>
<evidence type="ECO:0000259" key="3">
    <source>
        <dbReference type="Pfam" id="PF13193"/>
    </source>
</evidence>